<keyword evidence="4" id="KW-0238">DNA-binding</keyword>
<dbReference type="Pfam" id="PF00392">
    <property type="entry name" value="GntR"/>
    <property type="match status" value="1"/>
</dbReference>
<dbReference type="InterPro" id="IPR051446">
    <property type="entry name" value="HTH_trans_reg/aminotransferase"/>
</dbReference>
<dbReference type="AlphaFoldDB" id="A0A099G9Y9"/>
<evidence type="ECO:0000256" key="1">
    <source>
        <dbReference type="ARBA" id="ARBA00005384"/>
    </source>
</evidence>
<dbReference type="EMBL" id="FNNA01000003">
    <property type="protein sequence ID" value="SDX20087.1"/>
    <property type="molecule type" value="Genomic_DNA"/>
</dbReference>
<evidence type="ECO:0000256" key="4">
    <source>
        <dbReference type="ARBA" id="ARBA00023125"/>
    </source>
</evidence>
<dbReference type="OrthoDB" id="9794015at2"/>
<dbReference type="InterPro" id="IPR004839">
    <property type="entry name" value="Aminotransferase_I/II_large"/>
</dbReference>
<dbReference type="CDD" id="cd07377">
    <property type="entry name" value="WHTH_GntR"/>
    <property type="match status" value="1"/>
</dbReference>
<accession>A0A099FUX1</accession>
<evidence type="ECO:0000256" key="5">
    <source>
        <dbReference type="ARBA" id="ARBA00023163"/>
    </source>
</evidence>
<dbReference type="Gene3D" id="3.90.1150.10">
    <property type="entry name" value="Aspartate Aminotransferase, domain 1"/>
    <property type="match status" value="1"/>
</dbReference>
<dbReference type="Gene3D" id="3.40.640.10">
    <property type="entry name" value="Type I PLP-dependent aspartate aminotransferase-like (Major domain)"/>
    <property type="match status" value="1"/>
</dbReference>
<sequence length="460" mass="49576">MQWHPDPQRLARPVYLSLAEQFTQAIQTGRLGAGTRLPPQRALADRLGVSLQTVSRAYDELGRRGMIAGEVGRGTFVLPQSAEAPAPYLNRRTGGVVDLSILKPVTDALHLQKMREGLAWLAENLPPQAALSFRPTSVMPEHLKTAAAWLARGGIDVAPEQIVITDGATPAITTAVMTAVPPGGTLAAAELTHHLLQPLTRYLGLHLEPLPLDDHGIVPAALEQAARTKGLSALYLQPAAINPRGVLSPADRRAEIVAIARRHNLALIENDILNQLLTDRPTPYAALAPERVLHINGFTKISLPGLRVAYLTLPERLARAAANRHLVTNWMATPIMVELLGRWIADGTMTGLIGWQRQALAERHAIARAVLPEGLCRSHAQALHLWLELPAGIREEEFVAMAHRRGVAVASSQSFRIGGQPGPGALRIALGPPSRDDLSRGLATVAELLAESDEPILPLV</sequence>
<dbReference type="GO" id="GO:0003700">
    <property type="term" value="F:DNA-binding transcription factor activity"/>
    <property type="evidence" value="ECO:0007669"/>
    <property type="project" value="InterPro"/>
</dbReference>
<name>A0A099G9Y9_9RHOB</name>
<keyword evidence="5" id="KW-0804">Transcription</keyword>
<dbReference type="STRING" id="1545044.SAMN05444276_103198"/>
<keyword evidence="8" id="KW-1185">Reference proteome</keyword>
<dbReference type="SMART" id="SM00345">
    <property type="entry name" value="HTH_GNTR"/>
    <property type="match status" value="1"/>
</dbReference>
<dbReference type="InterPro" id="IPR036388">
    <property type="entry name" value="WH-like_DNA-bd_sf"/>
</dbReference>
<dbReference type="InterPro" id="IPR000524">
    <property type="entry name" value="Tscrpt_reg_HTH_GntR"/>
</dbReference>
<dbReference type="Gene3D" id="1.10.10.10">
    <property type="entry name" value="Winged helix-like DNA-binding domain superfamily/Winged helix DNA-binding domain"/>
    <property type="match status" value="1"/>
</dbReference>
<dbReference type="Proteomes" id="UP000182944">
    <property type="component" value="Unassembled WGS sequence"/>
</dbReference>
<dbReference type="CDD" id="cd00609">
    <property type="entry name" value="AAT_like"/>
    <property type="match status" value="1"/>
</dbReference>
<evidence type="ECO:0000313" key="7">
    <source>
        <dbReference type="EMBL" id="SDX20087.1"/>
    </source>
</evidence>
<dbReference type="GO" id="GO:0030170">
    <property type="term" value="F:pyridoxal phosphate binding"/>
    <property type="evidence" value="ECO:0007669"/>
    <property type="project" value="InterPro"/>
</dbReference>
<dbReference type="InterPro" id="IPR015421">
    <property type="entry name" value="PyrdxlP-dep_Trfase_major"/>
</dbReference>
<dbReference type="SUPFAM" id="SSF53383">
    <property type="entry name" value="PLP-dependent transferases"/>
    <property type="match status" value="1"/>
</dbReference>
<evidence type="ECO:0000259" key="6">
    <source>
        <dbReference type="PROSITE" id="PS50949"/>
    </source>
</evidence>
<protein>
    <submittedName>
        <fullName evidence="7">Transcriptional regulator, GntR family</fullName>
    </submittedName>
</protein>
<dbReference type="PANTHER" id="PTHR46577">
    <property type="entry name" value="HTH-TYPE TRANSCRIPTIONAL REGULATORY PROTEIN GABR"/>
    <property type="match status" value="1"/>
</dbReference>
<evidence type="ECO:0000313" key="8">
    <source>
        <dbReference type="Proteomes" id="UP000182944"/>
    </source>
</evidence>
<dbReference type="InterPro" id="IPR036390">
    <property type="entry name" value="WH_DNA-bd_sf"/>
</dbReference>
<evidence type="ECO:0000256" key="2">
    <source>
        <dbReference type="ARBA" id="ARBA00022898"/>
    </source>
</evidence>
<dbReference type="PANTHER" id="PTHR46577:SF1">
    <property type="entry name" value="HTH-TYPE TRANSCRIPTIONAL REGULATORY PROTEIN GABR"/>
    <property type="match status" value="1"/>
</dbReference>
<dbReference type="SUPFAM" id="SSF46785">
    <property type="entry name" value="Winged helix' DNA-binding domain"/>
    <property type="match status" value="1"/>
</dbReference>
<dbReference type="GO" id="GO:0003677">
    <property type="term" value="F:DNA binding"/>
    <property type="evidence" value="ECO:0007669"/>
    <property type="project" value="UniProtKB-KW"/>
</dbReference>
<gene>
    <name evidence="7" type="ORF">SAMN05444276_103198</name>
</gene>
<organism evidence="7 8">
    <name type="scientific">Paracoccus sanguinis</name>
    <dbReference type="NCBI Taxonomy" id="1545044"/>
    <lineage>
        <taxon>Bacteria</taxon>
        <taxon>Pseudomonadati</taxon>
        <taxon>Pseudomonadota</taxon>
        <taxon>Alphaproteobacteria</taxon>
        <taxon>Rhodobacterales</taxon>
        <taxon>Paracoccaceae</taxon>
        <taxon>Paracoccus</taxon>
    </lineage>
</organism>
<proteinExistence type="inferred from homology"/>
<comment type="similarity">
    <text evidence="1">In the C-terminal section; belongs to the class-I pyridoxal-phosphate-dependent aminotransferase family.</text>
</comment>
<accession>A0A099G9Y9</accession>
<dbReference type="RefSeq" id="WP_036703566.1">
    <property type="nucleotide sequence ID" value="NZ_FNNA01000003.1"/>
</dbReference>
<keyword evidence="2" id="KW-0663">Pyridoxal phosphate</keyword>
<evidence type="ECO:0000256" key="3">
    <source>
        <dbReference type="ARBA" id="ARBA00023015"/>
    </source>
</evidence>
<dbReference type="InterPro" id="IPR015422">
    <property type="entry name" value="PyrdxlP-dep_Trfase_small"/>
</dbReference>
<feature type="domain" description="HTH gntR-type" evidence="6">
    <location>
        <begin position="12"/>
        <end position="80"/>
    </location>
</feature>
<keyword evidence="3" id="KW-0805">Transcription regulation</keyword>
<dbReference type="Pfam" id="PF00155">
    <property type="entry name" value="Aminotran_1_2"/>
    <property type="match status" value="1"/>
</dbReference>
<dbReference type="PROSITE" id="PS50949">
    <property type="entry name" value="HTH_GNTR"/>
    <property type="match status" value="1"/>
</dbReference>
<dbReference type="InterPro" id="IPR015424">
    <property type="entry name" value="PyrdxlP-dep_Trfase"/>
</dbReference>
<reference evidence="8" key="1">
    <citation type="submission" date="2016-10" db="EMBL/GenBank/DDBJ databases">
        <authorList>
            <person name="Varghese N."/>
            <person name="Submissions S."/>
        </authorList>
    </citation>
    <scope>NUCLEOTIDE SEQUENCE [LARGE SCALE GENOMIC DNA]</scope>
    <source>
        <strain evidence="8">DSM 29303</strain>
    </source>
</reference>